<dbReference type="InterPro" id="IPR036291">
    <property type="entry name" value="NAD(P)-bd_dom_sf"/>
</dbReference>
<dbReference type="Proteomes" id="UP000641646">
    <property type="component" value="Unassembled WGS sequence"/>
</dbReference>
<dbReference type="AlphaFoldDB" id="A0A926VA39"/>
<comment type="similarity">
    <text evidence="1">Belongs to the NAD(P)-dependent epimerase/dehydratase family.</text>
</comment>
<evidence type="ECO:0000259" key="2">
    <source>
        <dbReference type="Pfam" id="PF01370"/>
    </source>
</evidence>
<evidence type="ECO:0000313" key="4">
    <source>
        <dbReference type="Proteomes" id="UP000641646"/>
    </source>
</evidence>
<feature type="domain" description="NAD-dependent epimerase/dehydratase" evidence="2">
    <location>
        <begin position="10"/>
        <end position="227"/>
    </location>
</feature>
<dbReference type="Pfam" id="PF01370">
    <property type="entry name" value="Epimerase"/>
    <property type="match status" value="1"/>
</dbReference>
<protein>
    <submittedName>
        <fullName evidence="3">NAD(P)-dependent oxidoreductase</fullName>
    </submittedName>
</protein>
<evidence type="ECO:0000313" key="3">
    <source>
        <dbReference type="EMBL" id="MBD2179745.1"/>
    </source>
</evidence>
<dbReference type="InterPro" id="IPR001509">
    <property type="entry name" value="Epimerase_deHydtase"/>
</dbReference>
<dbReference type="PANTHER" id="PTHR43000">
    <property type="entry name" value="DTDP-D-GLUCOSE 4,6-DEHYDRATASE-RELATED"/>
    <property type="match status" value="1"/>
</dbReference>
<proteinExistence type="inferred from homology"/>
<dbReference type="SUPFAM" id="SSF51735">
    <property type="entry name" value="NAD(P)-binding Rossmann-fold domains"/>
    <property type="match status" value="1"/>
</dbReference>
<gene>
    <name evidence="3" type="ORF">H6G03_01240</name>
</gene>
<comment type="caution">
    <text evidence="3">The sequence shown here is derived from an EMBL/GenBank/DDBJ whole genome shotgun (WGS) entry which is preliminary data.</text>
</comment>
<accession>A0A926VA39</accession>
<evidence type="ECO:0000256" key="1">
    <source>
        <dbReference type="ARBA" id="ARBA00007637"/>
    </source>
</evidence>
<keyword evidence="4" id="KW-1185">Reference proteome</keyword>
<reference evidence="3" key="2">
    <citation type="submission" date="2020-08" db="EMBL/GenBank/DDBJ databases">
        <authorList>
            <person name="Chen M."/>
            <person name="Teng W."/>
            <person name="Zhao L."/>
            <person name="Hu C."/>
            <person name="Zhou Y."/>
            <person name="Han B."/>
            <person name="Song L."/>
            <person name="Shu W."/>
        </authorList>
    </citation>
    <scope>NUCLEOTIDE SEQUENCE</scope>
    <source>
        <strain evidence="3">FACHB-1375</strain>
    </source>
</reference>
<dbReference type="Gene3D" id="3.40.50.720">
    <property type="entry name" value="NAD(P)-binding Rossmann-like Domain"/>
    <property type="match status" value="1"/>
</dbReference>
<organism evidence="3 4">
    <name type="scientific">Aerosakkonema funiforme FACHB-1375</name>
    <dbReference type="NCBI Taxonomy" id="2949571"/>
    <lineage>
        <taxon>Bacteria</taxon>
        <taxon>Bacillati</taxon>
        <taxon>Cyanobacteriota</taxon>
        <taxon>Cyanophyceae</taxon>
        <taxon>Oscillatoriophycideae</taxon>
        <taxon>Aerosakkonematales</taxon>
        <taxon>Aerosakkonemataceae</taxon>
        <taxon>Aerosakkonema</taxon>
    </lineage>
</organism>
<sequence length="305" mass="34331">MVAKQSSNTALVTGATGFVGSHLTHRLVADGWQVHIIMRPNSTLQQLECLQDKIVIHTHDGTTEGLFNIFKSLKPKVVFHLASLLLAQHKPEDIAPMLESNITFGTQLVEAMVAHKVYHLINTGTSWQHYENKNYSPVCLYAATKQAFEAIVQFYVETTPLQVISLKLFDTYGPKDTRNNLFTLIEKTASQKELLAMSPGEQLIELVYIDDVVDAYLVAAERLKNEEVEGHEIYEVSTGSPLKLKEIIEVYEQETGVNIPIQWGGKPYPPREVMVPWNKGALLPGWRAKVGIREGIRRIQEENNL</sequence>
<dbReference type="RefSeq" id="WP_190461251.1">
    <property type="nucleotide sequence ID" value="NZ_JACJPW010000002.1"/>
</dbReference>
<reference evidence="3" key="1">
    <citation type="journal article" date="2015" name="ISME J.">
        <title>Draft Genome Sequence of Streptomyces incarnatus NRRL8089, which Produces the Nucleoside Antibiotic Sinefungin.</title>
        <authorList>
            <person name="Oshima K."/>
            <person name="Hattori M."/>
            <person name="Shimizu H."/>
            <person name="Fukuda K."/>
            <person name="Nemoto M."/>
            <person name="Inagaki K."/>
            <person name="Tamura T."/>
        </authorList>
    </citation>
    <scope>NUCLEOTIDE SEQUENCE</scope>
    <source>
        <strain evidence="3">FACHB-1375</strain>
    </source>
</reference>
<dbReference type="EMBL" id="JACJPW010000002">
    <property type="protein sequence ID" value="MBD2179745.1"/>
    <property type="molecule type" value="Genomic_DNA"/>
</dbReference>
<name>A0A926VA39_9CYAN</name>